<dbReference type="SUPFAM" id="SSF54523">
    <property type="entry name" value="Pili subunits"/>
    <property type="match status" value="1"/>
</dbReference>
<keyword evidence="3" id="KW-1185">Reference proteome</keyword>
<gene>
    <name evidence="2" type="ORF">Mal48_06560</name>
</gene>
<evidence type="ECO:0000259" key="1">
    <source>
        <dbReference type="Pfam" id="PF07596"/>
    </source>
</evidence>
<dbReference type="Pfam" id="PF07596">
    <property type="entry name" value="SBP_bac_10"/>
    <property type="match status" value="1"/>
</dbReference>
<dbReference type="OrthoDB" id="283868at2"/>
<dbReference type="InterPro" id="IPR027558">
    <property type="entry name" value="Pre_pil_HX9DG_C"/>
</dbReference>
<dbReference type="InterPro" id="IPR045584">
    <property type="entry name" value="Pilin-like"/>
</dbReference>
<dbReference type="EMBL" id="CP036267">
    <property type="protein sequence ID" value="QDT31423.1"/>
    <property type="molecule type" value="Genomic_DNA"/>
</dbReference>
<dbReference type="AlphaFoldDB" id="A0A517QIG1"/>
<evidence type="ECO:0000313" key="3">
    <source>
        <dbReference type="Proteomes" id="UP000315724"/>
    </source>
</evidence>
<dbReference type="PANTHER" id="PTHR30093">
    <property type="entry name" value="GENERAL SECRETION PATHWAY PROTEIN G"/>
    <property type="match status" value="1"/>
</dbReference>
<evidence type="ECO:0000313" key="2">
    <source>
        <dbReference type="EMBL" id="QDT31423.1"/>
    </source>
</evidence>
<dbReference type="Proteomes" id="UP000315724">
    <property type="component" value="Chromosome"/>
</dbReference>
<dbReference type="Gene3D" id="3.30.700.10">
    <property type="entry name" value="Glycoprotein, Type 4 Pilin"/>
    <property type="match status" value="1"/>
</dbReference>
<organism evidence="2 3">
    <name type="scientific">Thalassoglobus polymorphus</name>
    <dbReference type="NCBI Taxonomy" id="2527994"/>
    <lineage>
        <taxon>Bacteria</taxon>
        <taxon>Pseudomonadati</taxon>
        <taxon>Planctomycetota</taxon>
        <taxon>Planctomycetia</taxon>
        <taxon>Planctomycetales</taxon>
        <taxon>Planctomycetaceae</taxon>
        <taxon>Thalassoglobus</taxon>
    </lineage>
</organism>
<feature type="domain" description="DUF1559" evidence="1">
    <location>
        <begin position="33"/>
        <end position="292"/>
    </location>
</feature>
<reference evidence="2 3" key="1">
    <citation type="submission" date="2019-02" db="EMBL/GenBank/DDBJ databases">
        <title>Deep-cultivation of Planctomycetes and their phenomic and genomic characterization uncovers novel biology.</title>
        <authorList>
            <person name="Wiegand S."/>
            <person name="Jogler M."/>
            <person name="Boedeker C."/>
            <person name="Pinto D."/>
            <person name="Vollmers J."/>
            <person name="Rivas-Marin E."/>
            <person name="Kohn T."/>
            <person name="Peeters S.H."/>
            <person name="Heuer A."/>
            <person name="Rast P."/>
            <person name="Oberbeckmann S."/>
            <person name="Bunk B."/>
            <person name="Jeske O."/>
            <person name="Meyerdierks A."/>
            <person name="Storesund J.E."/>
            <person name="Kallscheuer N."/>
            <person name="Luecker S."/>
            <person name="Lage O.M."/>
            <person name="Pohl T."/>
            <person name="Merkel B.J."/>
            <person name="Hornburger P."/>
            <person name="Mueller R.-W."/>
            <person name="Bruemmer F."/>
            <person name="Labrenz M."/>
            <person name="Spormann A.M."/>
            <person name="Op den Camp H."/>
            <person name="Overmann J."/>
            <person name="Amann R."/>
            <person name="Jetten M.S.M."/>
            <person name="Mascher T."/>
            <person name="Medema M.H."/>
            <person name="Devos D.P."/>
            <person name="Kaster A.-K."/>
            <person name="Ovreas L."/>
            <person name="Rohde M."/>
            <person name="Galperin M.Y."/>
            <person name="Jogler C."/>
        </authorList>
    </citation>
    <scope>NUCLEOTIDE SEQUENCE [LARGE SCALE GENOMIC DNA]</scope>
    <source>
        <strain evidence="2 3">Mal48</strain>
    </source>
</reference>
<protein>
    <recommendedName>
        <fullName evidence="1">DUF1559 domain-containing protein</fullName>
    </recommendedName>
</protein>
<dbReference type="KEGG" id="tpol:Mal48_06560"/>
<proteinExistence type="predicted"/>
<name>A0A517QIG1_9PLAN</name>
<accession>A0A517QIG1</accession>
<dbReference type="NCBIfam" id="TIGR04294">
    <property type="entry name" value="pre_pil_HX9DG"/>
    <property type="match status" value="1"/>
</dbReference>
<dbReference type="RefSeq" id="WP_145195966.1">
    <property type="nucleotide sequence ID" value="NZ_CP036267.1"/>
</dbReference>
<sequence>MRKQVRSGVTIVELLVVIGIVGLLLSISIPAVQQARASSRVMQCRNNLRQIGLAMGNFVEANGAFPTASQPHSTHRRLLFYLDAAQIGETLLADQVPDSWVVPTLACPSDPVVHVNMEKHGDSSYFLNHGSIFGSARRGKNGFFRSSYIDLSPRDFTDGLSSTVAMSERLVRTMFPVIGDEPTMIKSPGRFYWWTETRYLGAGNEALAVENCKNHRTVMEPQFYGSNNTNYYSGDGYRHLLTPNHPSCYNGPEDFLVSTPAILTAASSLHHGGVNSLMVDGSVHFISDSIDETVWQSLGSRNGNETISEF</sequence>
<dbReference type="InterPro" id="IPR011453">
    <property type="entry name" value="DUF1559"/>
</dbReference>
<dbReference type="PANTHER" id="PTHR30093:SF2">
    <property type="entry name" value="TYPE II SECRETION SYSTEM PROTEIN H"/>
    <property type="match status" value="1"/>
</dbReference>